<keyword evidence="2 6" id="KW-0479">Metal-binding</keyword>
<feature type="active site" description="Phosphocysteine intermediate" evidence="5">
    <location>
        <position position="346"/>
    </location>
</feature>
<feature type="non-terminal residue" evidence="9">
    <location>
        <position position="1"/>
    </location>
</feature>
<feature type="domain" description="LIM zinc-binding" evidence="7">
    <location>
        <begin position="609"/>
        <end position="673"/>
    </location>
</feature>
<dbReference type="InterPro" id="IPR001781">
    <property type="entry name" value="Znf_LIM"/>
</dbReference>
<dbReference type="InterPro" id="IPR010569">
    <property type="entry name" value="Myotubularin-like_Pase_dom"/>
</dbReference>
<evidence type="ECO:0000313" key="9">
    <source>
        <dbReference type="EMBL" id="CAF4041709.1"/>
    </source>
</evidence>
<dbReference type="SUPFAM" id="SSF52799">
    <property type="entry name" value="(Phosphotyrosine protein) phosphatases II"/>
    <property type="match status" value="1"/>
</dbReference>
<dbReference type="Pfam" id="PF00412">
    <property type="entry name" value="LIM"/>
    <property type="match status" value="1"/>
</dbReference>
<keyword evidence="4 6" id="KW-0440">LIM domain</keyword>
<name>A0A8S2P9N6_9BILA</name>
<dbReference type="Proteomes" id="UP000676336">
    <property type="component" value="Unassembled WGS sequence"/>
</dbReference>
<dbReference type="AlphaFoldDB" id="A0A8S2P9N6"/>
<dbReference type="GO" id="GO:0046856">
    <property type="term" value="P:phosphatidylinositol dephosphorylation"/>
    <property type="evidence" value="ECO:0007669"/>
    <property type="project" value="TreeGrafter"/>
</dbReference>
<dbReference type="GO" id="GO:0019903">
    <property type="term" value="F:protein phosphatase binding"/>
    <property type="evidence" value="ECO:0007669"/>
    <property type="project" value="TreeGrafter"/>
</dbReference>
<organism evidence="9 10">
    <name type="scientific">Rotaria magnacalcarata</name>
    <dbReference type="NCBI Taxonomy" id="392030"/>
    <lineage>
        <taxon>Eukaryota</taxon>
        <taxon>Metazoa</taxon>
        <taxon>Spiralia</taxon>
        <taxon>Gnathifera</taxon>
        <taxon>Rotifera</taxon>
        <taxon>Eurotatoria</taxon>
        <taxon>Bdelloidea</taxon>
        <taxon>Philodinida</taxon>
        <taxon>Philodinidae</taxon>
        <taxon>Rotaria</taxon>
    </lineage>
</organism>
<dbReference type="GO" id="GO:0016020">
    <property type="term" value="C:membrane"/>
    <property type="evidence" value="ECO:0007669"/>
    <property type="project" value="TreeGrafter"/>
</dbReference>
<comment type="caution">
    <text evidence="9">The sequence shown here is derived from an EMBL/GenBank/DDBJ whole genome shotgun (WGS) entry which is preliminary data.</text>
</comment>
<evidence type="ECO:0000256" key="4">
    <source>
        <dbReference type="ARBA" id="ARBA00023038"/>
    </source>
</evidence>
<dbReference type="PROSITE" id="PS50023">
    <property type="entry name" value="LIM_DOMAIN_2"/>
    <property type="match status" value="1"/>
</dbReference>
<keyword evidence="3 6" id="KW-0862">Zinc</keyword>
<dbReference type="PROSITE" id="PS51339">
    <property type="entry name" value="PPASE_MYOTUBULARIN"/>
    <property type="match status" value="1"/>
</dbReference>
<comment type="similarity">
    <text evidence="1">Belongs to the protein-tyrosine phosphatase family. Non-receptor class myotubularin subfamily.</text>
</comment>
<evidence type="ECO:0000256" key="5">
    <source>
        <dbReference type="PIRSR" id="PIRSR630564-1"/>
    </source>
</evidence>
<dbReference type="EMBL" id="CAJOBI010005762">
    <property type="protein sequence ID" value="CAF4041709.1"/>
    <property type="molecule type" value="Genomic_DNA"/>
</dbReference>
<dbReference type="Pfam" id="PF06602">
    <property type="entry name" value="Myotub-related"/>
    <property type="match status" value="1"/>
</dbReference>
<dbReference type="Gene3D" id="2.10.110.10">
    <property type="entry name" value="Cysteine Rich Protein"/>
    <property type="match status" value="1"/>
</dbReference>
<gene>
    <name evidence="9" type="ORF">SMN809_LOCUS14144</name>
</gene>
<dbReference type="PANTHER" id="PTHR10807">
    <property type="entry name" value="MYOTUBULARIN-RELATED"/>
    <property type="match status" value="1"/>
</dbReference>
<dbReference type="GO" id="GO:0046872">
    <property type="term" value="F:metal ion binding"/>
    <property type="evidence" value="ECO:0007669"/>
    <property type="project" value="UniProtKB-KW"/>
</dbReference>
<evidence type="ECO:0000256" key="6">
    <source>
        <dbReference type="PROSITE-ProRule" id="PRU00125"/>
    </source>
</evidence>
<dbReference type="PANTHER" id="PTHR10807:SF75">
    <property type="entry name" value="PHOSPHATIDYLINOSITOL-3-PHOSPHATE PHOSPHATASE"/>
    <property type="match status" value="1"/>
</dbReference>
<evidence type="ECO:0000256" key="3">
    <source>
        <dbReference type="ARBA" id="ARBA00022833"/>
    </source>
</evidence>
<accession>A0A8S2P9N6</accession>
<sequence length="730" mass="84666">FPLEMLDSTPTSLSTTPTNELPFRLLAGEGYIKHDNLTDGIIYLTAYRLFISTEKARDSSIDCPIRSIDSIYIKDHIYLCTQCKYLRSFTLTFFTENQCRYWLRKLTEIIAVPTRLGDLFAIKLASDIRKHEHSYRDRFNDELIRLQLHRYPWRLTEINQNYELCPSYPKYCVVPSTIIDEEISEAAKFRSCRRFPTIVWRHSNGAIIARASRPEVGWLSRRSKEDENMIQVIINACNGTLTTNYIHGETNSNRLLILHAGRHDAAIENYAKYYTDRDVQFMDLPDIHAISRSARMFLATNPAQCENWFSQLTSKQWLHNLSLLITAASRVVANVDQHNRPVLVHCSDGRDHTPQIITLAEIMLDSYYRTINGFQILVQREWIQFGHKFGDRCGHGVDPNDPNERSPVFLQWLDCIYQLMMQNQTASGRSKRTAHELATHTYSCLYGTFLCNTDFERATANLETKTSSIWSLLNIQSTQFINRSFDETRKEVLYPSDCNHTLRIWSDLYLRDTRYTPVGSSEHPPSSSPLVPARLCSHEYSSSLLADGLHRSTADPWIICNDQYTKPEGHSSVMDRFCCSNSNERINAEYYVIHENQPFCSNFSEREAHYCDTCGEHIQTDQPQKAHESQHWHAIDACFYCYTCRIPLNSRGFFSHYGELFCSNECASQRNNPSINTKLIQQNKLHQDPGINLTSYTRTSQHIKMIPASRKKPDPQQQRTKIKYYKKSFT</sequence>
<protein>
    <submittedName>
        <fullName evidence="9">Uncharacterized protein</fullName>
    </submittedName>
</protein>
<dbReference type="InterPro" id="IPR029021">
    <property type="entry name" value="Prot-tyrosine_phosphatase-like"/>
</dbReference>
<dbReference type="InterPro" id="IPR030564">
    <property type="entry name" value="Myotubularin"/>
</dbReference>
<evidence type="ECO:0000259" key="7">
    <source>
        <dbReference type="PROSITE" id="PS50023"/>
    </source>
</evidence>
<evidence type="ECO:0000313" key="10">
    <source>
        <dbReference type="Proteomes" id="UP000676336"/>
    </source>
</evidence>
<proteinExistence type="inferred from homology"/>
<evidence type="ECO:0000256" key="2">
    <source>
        <dbReference type="ARBA" id="ARBA00022723"/>
    </source>
</evidence>
<dbReference type="GO" id="GO:0052629">
    <property type="term" value="F:phosphatidylinositol-3,5-bisphosphate 3-phosphatase activity"/>
    <property type="evidence" value="ECO:0007669"/>
    <property type="project" value="TreeGrafter"/>
</dbReference>
<reference evidence="9" key="1">
    <citation type="submission" date="2021-02" db="EMBL/GenBank/DDBJ databases">
        <authorList>
            <person name="Nowell W R."/>
        </authorList>
    </citation>
    <scope>NUCLEOTIDE SEQUENCE</scope>
</reference>
<evidence type="ECO:0000256" key="1">
    <source>
        <dbReference type="ARBA" id="ARBA00007471"/>
    </source>
</evidence>
<dbReference type="SMART" id="SM00132">
    <property type="entry name" value="LIM"/>
    <property type="match status" value="1"/>
</dbReference>
<dbReference type="GO" id="GO:0010506">
    <property type="term" value="P:regulation of autophagy"/>
    <property type="evidence" value="ECO:0007669"/>
    <property type="project" value="TreeGrafter"/>
</dbReference>
<dbReference type="GO" id="GO:0004438">
    <property type="term" value="F:phosphatidylinositol-3-phosphate phosphatase activity"/>
    <property type="evidence" value="ECO:0007669"/>
    <property type="project" value="TreeGrafter"/>
</dbReference>
<evidence type="ECO:0000259" key="8">
    <source>
        <dbReference type="PROSITE" id="PS51339"/>
    </source>
</evidence>
<feature type="domain" description="Myotubularin phosphatase" evidence="8">
    <location>
        <begin position="133"/>
        <end position="509"/>
    </location>
</feature>
<dbReference type="GO" id="GO:0005737">
    <property type="term" value="C:cytoplasm"/>
    <property type="evidence" value="ECO:0007669"/>
    <property type="project" value="TreeGrafter"/>
</dbReference>